<feature type="transmembrane region" description="Helical" evidence="8">
    <location>
        <begin position="16"/>
        <end position="32"/>
    </location>
</feature>
<keyword evidence="6 8" id="KW-1133">Transmembrane helix</keyword>
<keyword evidence="3" id="KW-0813">Transport</keyword>
<dbReference type="EMBL" id="VSSQ01089710">
    <property type="protein sequence ID" value="MPN35873.1"/>
    <property type="molecule type" value="Genomic_DNA"/>
</dbReference>
<comment type="similarity">
    <text evidence="2">Belongs to the binding-protein-dependent transport system permease family. FecCD subfamily.</text>
</comment>
<name>A0A645HJP7_9ZZZZ</name>
<dbReference type="AlphaFoldDB" id="A0A645HJP7"/>
<evidence type="ECO:0000313" key="9">
    <source>
        <dbReference type="EMBL" id="MPN35873.1"/>
    </source>
</evidence>
<evidence type="ECO:0000256" key="1">
    <source>
        <dbReference type="ARBA" id="ARBA00004651"/>
    </source>
</evidence>
<dbReference type="GO" id="GO:0005886">
    <property type="term" value="C:plasma membrane"/>
    <property type="evidence" value="ECO:0007669"/>
    <property type="project" value="UniProtKB-SubCell"/>
</dbReference>
<dbReference type="SUPFAM" id="SSF81345">
    <property type="entry name" value="ABC transporter involved in vitamin B12 uptake, BtuC"/>
    <property type="match status" value="1"/>
</dbReference>
<keyword evidence="5 8" id="KW-0812">Transmembrane</keyword>
<dbReference type="GO" id="GO:0033214">
    <property type="term" value="P:siderophore-iron import into cell"/>
    <property type="evidence" value="ECO:0007669"/>
    <property type="project" value="TreeGrafter"/>
</dbReference>
<evidence type="ECO:0000256" key="3">
    <source>
        <dbReference type="ARBA" id="ARBA00022448"/>
    </source>
</evidence>
<evidence type="ECO:0000256" key="7">
    <source>
        <dbReference type="ARBA" id="ARBA00023136"/>
    </source>
</evidence>
<keyword evidence="7 8" id="KW-0472">Membrane</keyword>
<accession>A0A645HJP7</accession>
<evidence type="ECO:0000256" key="2">
    <source>
        <dbReference type="ARBA" id="ARBA00007935"/>
    </source>
</evidence>
<sequence>MIPHVGRLLVGNDHRALMPACALLGATYLLLIDGVARTMTAAEIPLSILTAIIGAPFFAYMLRKTMGDKRV</sequence>
<dbReference type="Pfam" id="PF01032">
    <property type="entry name" value="FecCD"/>
    <property type="match status" value="1"/>
</dbReference>
<organism evidence="9">
    <name type="scientific">bioreactor metagenome</name>
    <dbReference type="NCBI Taxonomy" id="1076179"/>
    <lineage>
        <taxon>unclassified sequences</taxon>
        <taxon>metagenomes</taxon>
        <taxon>ecological metagenomes</taxon>
    </lineage>
</organism>
<dbReference type="InterPro" id="IPR037294">
    <property type="entry name" value="ABC_BtuC-like"/>
</dbReference>
<comment type="caution">
    <text evidence="9">The sequence shown here is derived from an EMBL/GenBank/DDBJ whole genome shotgun (WGS) entry which is preliminary data.</text>
</comment>
<dbReference type="InterPro" id="IPR000522">
    <property type="entry name" value="ABC_transptr_permease_BtuC"/>
</dbReference>
<keyword evidence="4" id="KW-1003">Cell membrane</keyword>
<dbReference type="PANTHER" id="PTHR30472:SF70">
    <property type="entry name" value="MOLYBDATE IMPORT SYSTEM PERMEASE PROTEIN MOLB"/>
    <property type="match status" value="1"/>
</dbReference>
<evidence type="ECO:0000256" key="4">
    <source>
        <dbReference type="ARBA" id="ARBA00022475"/>
    </source>
</evidence>
<dbReference type="PANTHER" id="PTHR30472">
    <property type="entry name" value="FERRIC ENTEROBACTIN TRANSPORT SYSTEM PERMEASE PROTEIN"/>
    <property type="match status" value="1"/>
</dbReference>
<comment type="subcellular location">
    <subcellularLocation>
        <location evidence="1">Cell membrane</location>
        <topology evidence="1">Multi-pass membrane protein</topology>
    </subcellularLocation>
</comment>
<feature type="transmembrane region" description="Helical" evidence="8">
    <location>
        <begin position="44"/>
        <end position="62"/>
    </location>
</feature>
<evidence type="ECO:0000256" key="8">
    <source>
        <dbReference type="SAM" id="Phobius"/>
    </source>
</evidence>
<evidence type="ECO:0000256" key="5">
    <source>
        <dbReference type="ARBA" id="ARBA00022692"/>
    </source>
</evidence>
<gene>
    <name evidence="9" type="ORF">SDC9_183375</name>
</gene>
<protein>
    <submittedName>
        <fullName evidence="9">Putative ABC transporter permease protein</fullName>
    </submittedName>
</protein>
<evidence type="ECO:0000256" key="6">
    <source>
        <dbReference type="ARBA" id="ARBA00022989"/>
    </source>
</evidence>
<dbReference type="Gene3D" id="1.10.3470.10">
    <property type="entry name" value="ABC transporter involved in vitamin B12 uptake, BtuC"/>
    <property type="match status" value="1"/>
</dbReference>
<proteinExistence type="inferred from homology"/>
<dbReference type="GO" id="GO:0022857">
    <property type="term" value="F:transmembrane transporter activity"/>
    <property type="evidence" value="ECO:0007669"/>
    <property type="project" value="InterPro"/>
</dbReference>
<reference evidence="9" key="1">
    <citation type="submission" date="2019-08" db="EMBL/GenBank/DDBJ databases">
        <authorList>
            <person name="Kucharzyk K."/>
            <person name="Murdoch R.W."/>
            <person name="Higgins S."/>
            <person name="Loffler F."/>
        </authorList>
    </citation>
    <scope>NUCLEOTIDE SEQUENCE</scope>
</reference>